<dbReference type="EMBL" id="FOCP01000005">
    <property type="protein sequence ID" value="SEM95924.1"/>
    <property type="molecule type" value="Genomic_DNA"/>
</dbReference>
<dbReference type="InterPro" id="IPR023214">
    <property type="entry name" value="HAD_sf"/>
</dbReference>
<dbReference type="InterPro" id="IPR006439">
    <property type="entry name" value="HAD-SF_hydro_IA"/>
</dbReference>
<dbReference type="InterPro" id="IPR023198">
    <property type="entry name" value="PGP-like_dom2"/>
</dbReference>
<dbReference type="SFLD" id="SFLDG01135">
    <property type="entry name" value="C1.5.6:_HAD__Beta-PGM__Phospha"/>
    <property type="match status" value="1"/>
</dbReference>
<dbReference type="OrthoDB" id="5293434at2"/>
<dbReference type="SFLD" id="SFLDS00003">
    <property type="entry name" value="Haloacid_Dehalogenase"/>
    <property type="match status" value="1"/>
</dbReference>
<dbReference type="SFLD" id="SFLDG01129">
    <property type="entry name" value="C1.5:_HAD__Beta-PGM__Phosphata"/>
    <property type="match status" value="1"/>
</dbReference>
<dbReference type="PRINTS" id="PR00413">
    <property type="entry name" value="HADHALOGNASE"/>
</dbReference>
<dbReference type="PANTHER" id="PTHR42896">
    <property type="entry name" value="XYLULOSE-1,5-BISPHOSPHATE (XUBP) PHOSPHATASE"/>
    <property type="match status" value="1"/>
</dbReference>
<dbReference type="InterPro" id="IPR036412">
    <property type="entry name" value="HAD-like_sf"/>
</dbReference>
<protein>
    <submittedName>
        <fullName evidence="1">Haloacid dehalogenase superfamily, subfamily IA, variant 3 with third motif having DD or ED</fullName>
    </submittedName>
</protein>
<proteinExistence type="predicted"/>
<dbReference type="SFLD" id="SFLDF00035">
    <property type="entry name" value="phosphoglycolate_phosphatase"/>
    <property type="match status" value="1"/>
</dbReference>
<name>A0A1H8CN96_9PROT</name>
<gene>
    <name evidence="1" type="ORF">SAMN05216325_10528</name>
</gene>
<dbReference type="GO" id="GO:0016787">
    <property type="term" value="F:hydrolase activity"/>
    <property type="evidence" value="ECO:0007669"/>
    <property type="project" value="InterPro"/>
</dbReference>
<dbReference type="AlphaFoldDB" id="A0A1H8CN96"/>
<dbReference type="SUPFAM" id="SSF56784">
    <property type="entry name" value="HAD-like"/>
    <property type="match status" value="1"/>
</dbReference>
<sequence length="258" mass="29103">MHANNTLKAVLFDVDGTLADTEQDGHRPAFNAAFQEFNLPWHWDIPLYGDLLQITGGKERIRYFMEQYAPEALNREDLDEWIASVHKTKTRHFKKLMEQGGIPLRPGVKRLIHELRSKNIKIAIATTTTPENVAYLLQSTMGVDAMELFDVIGAGDIVPKKKPAPDIYFWVMEKLKLEPAQCLAIEDSENGLKAALAANLPTLITVNNYTRLQNFEGALAVLSDLGEPEKEFSQITHNPVLVDKHWIDTGTLQQLTEK</sequence>
<reference evidence="1 2" key="1">
    <citation type="submission" date="2016-10" db="EMBL/GenBank/DDBJ databases">
        <authorList>
            <person name="de Groot N.N."/>
        </authorList>
    </citation>
    <scope>NUCLEOTIDE SEQUENCE [LARGE SCALE GENOMIC DNA]</scope>
    <source>
        <strain evidence="1 2">Nm22</strain>
    </source>
</reference>
<dbReference type="Proteomes" id="UP000199459">
    <property type="component" value="Unassembled WGS sequence"/>
</dbReference>
<dbReference type="PANTHER" id="PTHR42896:SF2">
    <property type="entry name" value="CBBY-LIKE PROTEIN"/>
    <property type="match status" value="1"/>
</dbReference>
<dbReference type="InterPro" id="IPR044999">
    <property type="entry name" value="CbbY-like"/>
</dbReference>
<dbReference type="NCBIfam" id="TIGR01509">
    <property type="entry name" value="HAD-SF-IA-v3"/>
    <property type="match status" value="1"/>
</dbReference>
<dbReference type="Gene3D" id="3.40.50.1000">
    <property type="entry name" value="HAD superfamily/HAD-like"/>
    <property type="match status" value="1"/>
</dbReference>
<accession>A0A1H8CN96</accession>
<dbReference type="CDD" id="cd07528">
    <property type="entry name" value="HAD_CbbY-like"/>
    <property type="match status" value="1"/>
</dbReference>
<dbReference type="STRING" id="917.SAMN05216326_11063"/>
<dbReference type="Pfam" id="PF00702">
    <property type="entry name" value="Hydrolase"/>
    <property type="match status" value="1"/>
</dbReference>
<evidence type="ECO:0000313" key="1">
    <source>
        <dbReference type="EMBL" id="SEM95924.1"/>
    </source>
</evidence>
<evidence type="ECO:0000313" key="2">
    <source>
        <dbReference type="Proteomes" id="UP000199459"/>
    </source>
</evidence>
<dbReference type="Gene3D" id="1.10.150.240">
    <property type="entry name" value="Putative phosphatase, domain 2"/>
    <property type="match status" value="1"/>
</dbReference>
<dbReference type="RefSeq" id="WP_090628747.1">
    <property type="nucleotide sequence ID" value="NZ_FOCP01000005.1"/>
</dbReference>
<organism evidence="1 2">
    <name type="scientific">Nitrosomonas marina</name>
    <dbReference type="NCBI Taxonomy" id="917"/>
    <lineage>
        <taxon>Bacteria</taxon>
        <taxon>Pseudomonadati</taxon>
        <taxon>Pseudomonadota</taxon>
        <taxon>Betaproteobacteria</taxon>
        <taxon>Nitrosomonadales</taxon>
        <taxon>Nitrosomonadaceae</taxon>
        <taxon>Nitrosomonas</taxon>
    </lineage>
</organism>